<name>A0ABY8CPI3_9HYPH</name>
<dbReference type="EMBL" id="CP120370">
    <property type="protein sequence ID" value="WEX80569.1"/>
    <property type="molecule type" value="Genomic_DNA"/>
</dbReference>
<accession>A0ABY8CPI3</accession>
<evidence type="ECO:0000313" key="2">
    <source>
        <dbReference type="Proteomes" id="UP001235547"/>
    </source>
</evidence>
<dbReference type="Proteomes" id="UP001235547">
    <property type="component" value="Chromosome 2"/>
</dbReference>
<sequence length="116" mass="12536">MTTTNILQRNGRPVRRDAAPHLFTVGQAVRLKRGYRGSALPADIYHITGTLPPSGGSPQYRIRNDDAHHERVTTQDGLEPVRMSSADEGATLIEKTFGNQIKPAANGSASLDKGKS</sequence>
<gene>
    <name evidence="1" type="ORF">PYH38_002022</name>
</gene>
<keyword evidence="2" id="KW-1185">Reference proteome</keyword>
<reference evidence="1 2" key="1">
    <citation type="submission" date="2023-03" db="EMBL/GenBank/DDBJ databases">
        <authorList>
            <person name="Kaur S."/>
            <person name="Espinosa-Saiz D."/>
            <person name="Velazquez E."/>
            <person name="Menendez E."/>
            <person name="diCenzo G.C."/>
        </authorList>
    </citation>
    <scope>NUCLEOTIDE SEQUENCE [LARGE SCALE GENOMIC DNA]</scope>
    <source>
        <strain evidence="1 2">LMG 27395</strain>
    </source>
</reference>
<dbReference type="RefSeq" id="WP_280731285.1">
    <property type="nucleotide sequence ID" value="NZ_CP120367.1"/>
</dbReference>
<evidence type="ECO:0000313" key="1">
    <source>
        <dbReference type="EMBL" id="WEX80569.1"/>
    </source>
</evidence>
<proteinExistence type="predicted"/>
<organism evidence="1 2">
    <name type="scientific">Sinorhizobium numidicum</name>
    <dbReference type="NCBI Taxonomy" id="680248"/>
    <lineage>
        <taxon>Bacteria</taxon>
        <taxon>Pseudomonadati</taxon>
        <taxon>Pseudomonadota</taxon>
        <taxon>Alphaproteobacteria</taxon>
        <taxon>Hyphomicrobiales</taxon>
        <taxon>Rhizobiaceae</taxon>
        <taxon>Sinorhizobium/Ensifer group</taxon>
        <taxon>Sinorhizobium</taxon>
    </lineage>
</organism>
<protein>
    <submittedName>
        <fullName evidence="1">Uncharacterized protein</fullName>
    </submittedName>
</protein>